<reference evidence="3" key="1">
    <citation type="journal article" date="2019" name="Int. J. Syst. Evol. Microbiol.">
        <title>The Global Catalogue of Microorganisms (GCM) 10K type strain sequencing project: providing services to taxonomists for standard genome sequencing and annotation.</title>
        <authorList>
            <consortium name="The Broad Institute Genomics Platform"/>
            <consortium name="The Broad Institute Genome Sequencing Center for Infectious Disease"/>
            <person name="Wu L."/>
            <person name="Ma J."/>
        </authorList>
    </citation>
    <scope>NUCLEOTIDE SEQUENCE [LARGE SCALE GENOMIC DNA]</scope>
    <source>
        <strain evidence="3">JCM 31890</strain>
    </source>
</reference>
<sequence length="754" mass="79029">MIVKIRNTLFGASLWAVALGASALSLGAGRGSVVLGSPVDLSFDVEPDPGVELAASCISAALTAGNTPIGDARVRVVPLPDVRGRSPGVRVQASIALDEPVLTVVLSAGCSGRVSRTYTFLADFPAAAPTRVPVDIARLPGATALPGSAAVAALAAPAIAERSAVATGRPADAASKPVSGVIAPRAAASAPAAVRKPAASAATAPKPAPRLNPRAPEPPKPRLVMEPLDVWIDTPLSLRASGELNAAPSDASTPERERAQAAWKALNTPLEVQIDQDRRVAQLEAEAQTLKSRIATEQGQAQARQQELSAALEERFPAEWLYGLAGLSALLAGLCGWLFMLQRRLAQAGAQDGWTQSVARTTMQGPSEHELELSSSVPASVPASVEPWSNAHTLPVHPPVAEPSVAQPVRAVAPESSAMPAPSATEAPTVMPAIESAVATRRSVAMEPASAVAPVVSQERVAGMPSVMHLLNAEDLFDIQQQAEFFISVGEHGHAVDILRGHIDNHGTSSPLAYLELLGLYHMLGRADDFNALRAEFSEHFNVLVPEFAAFHRPGKALEQYPDELASIEAEWSTDAVLDRIEEYVSRTVGGRNAKLFDMAAFDDLLLLLAIAQTTPASSRGAPPPRRRTTPQAQSFEQAAAAAVAAVAPLDEADSIQLPMDSLSAGIDFDFSEVSPPVVEKPKAEVPLVEESAFSLDLDLSDTASPLGLTPLPDPSATAVPPERDQPVGFGSHNDLLEVRLELEPRPSDASRKG</sequence>
<accession>A0ABP8L1F4</accession>
<evidence type="ECO:0008006" key="4">
    <source>
        <dbReference type="Google" id="ProtNLM"/>
    </source>
</evidence>
<dbReference type="Proteomes" id="UP001501788">
    <property type="component" value="Unassembled WGS sequence"/>
</dbReference>
<feature type="region of interest" description="Disordered" evidence="1">
    <location>
        <begin position="704"/>
        <end position="754"/>
    </location>
</feature>
<protein>
    <recommendedName>
        <fullName evidence="4">Tfp pilus assembly protein FimV</fullName>
    </recommendedName>
</protein>
<proteinExistence type="predicted"/>
<dbReference type="EMBL" id="BAABEX010000007">
    <property type="protein sequence ID" value="GAA4420832.1"/>
    <property type="molecule type" value="Genomic_DNA"/>
</dbReference>
<name>A0ABP8L1F4_9BURK</name>
<feature type="compositionally biased region" description="Pro residues" evidence="1">
    <location>
        <begin position="206"/>
        <end position="218"/>
    </location>
</feature>
<evidence type="ECO:0000313" key="2">
    <source>
        <dbReference type="EMBL" id="GAA4420832.1"/>
    </source>
</evidence>
<feature type="compositionally biased region" description="Basic and acidic residues" evidence="1">
    <location>
        <begin position="735"/>
        <end position="754"/>
    </location>
</feature>
<feature type="region of interest" description="Disordered" evidence="1">
    <location>
        <begin position="616"/>
        <end position="635"/>
    </location>
</feature>
<gene>
    <name evidence="2" type="ORF">GCM10023090_09030</name>
</gene>
<feature type="region of interest" description="Disordered" evidence="1">
    <location>
        <begin position="192"/>
        <end position="222"/>
    </location>
</feature>
<evidence type="ECO:0000256" key="1">
    <source>
        <dbReference type="SAM" id="MobiDB-lite"/>
    </source>
</evidence>
<organism evidence="2 3">
    <name type="scientific">Acidovorax lacteus</name>
    <dbReference type="NCBI Taxonomy" id="1924988"/>
    <lineage>
        <taxon>Bacteria</taxon>
        <taxon>Pseudomonadati</taxon>
        <taxon>Pseudomonadota</taxon>
        <taxon>Betaproteobacteria</taxon>
        <taxon>Burkholderiales</taxon>
        <taxon>Comamonadaceae</taxon>
        <taxon>Acidovorax</taxon>
    </lineage>
</organism>
<evidence type="ECO:0000313" key="3">
    <source>
        <dbReference type="Proteomes" id="UP001501788"/>
    </source>
</evidence>
<feature type="compositionally biased region" description="Low complexity" evidence="1">
    <location>
        <begin position="192"/>
        <end position="205"/>
    </location>
</feature>
<keyword evidence="3" id="KW-1185">Reference proteome</keyword>
<comment type="caution">
    <text evidence="2">The sequence shown here is derived from an EMBL/GenBank/DDBJ whole genome shotgun (WGS) entry which is preliminary data.</text>
</comment>